<evidence type="ECO:0000256" key="6">
    <source>
        <dbReference type="ARBA" id="ARBA00022777"/>
    </source>
</evidence>
<keyword evidence="4" id="KW-0808">Transferase</keyword>
<feature type="coiled-coil region" evidence="9">
    <location>
        <begin position="203"/>
        <end position="240"/>
    </location>
</feature>
<keyword evidence="6 12" id="KW-0418">Kinase</keyword>
<evidence type="ECO:0000256" key="1">
    <source>
        <dbReference type="ARBA" id="ARBA00000085"/>
    </source>
</evidence>
<dbReference type="SUPFAM" id="SSF55781">
    <property type="entry name" value="GAF domain-like"/>
    <property type="match status" value="1"/>
</dbReference>
<protein>
    <recommendedName>
        <fullName evidence="2">histidine kinase</fullName>
        <ecNumber evidence="2">2.7.13.3</ecNumber>
    </recommendedName>
</protein>
<evidence type="ECO:0000256" key="5">
    <source>
        <dbReference type="ARBA" id="ARBA00022741"/>
    </source>
</evidence>
<dbReference type="Gene3D" id="3.30.565.10">
    <property type="entry name" value="Histidine kinase-like ATPase, C-terminal domain"/>
    <property type="match status" value="1"/>
</dbReference>
<dbReference type="Proteomes" id="UP000225108">
    <property type="component" value="Unassembled WGS sequence"/>
</dbReference>
<evidence type="ECO:0000256" key="7">
    <source>
        <dbReference type="ARBA" id="ARBA00022840"/>
    </source>
</evidence>
<dbReference type="InterPro" id="IPR011712">
    <property type="entry name" value="Sig_transdc_His_kin_sub3_dim/P"/>
</dbReference>
<dbReference type="RefSeq" id="WP_099383252.1">
    <property type="nucleotide sequence ID" value="NZ_PEBD01000008.1"/>
</dbReference>
<dbReference type="InterPro" id="IPR003594">
    <property type="entry name" value="HATPase_dom"/>
</dbReference>
<evidence type="ECO:0000256" key="8">
    <source>
        <dbReference type="ARBA" id="ARBA00023012"/>
    </source>
</evidence>
<dbReference type="Gene3D" id="3.30.450.40">
    <property type="match status" value="1"/>
</dbReference>
<keyword evidence="7" id="KW-0067">ATP-binding</keyword>
<dbReference type="SUPFAM" id="SSF55874">
    <property type="entry name" value="ATPase domain of HSP90 chaperone/DNA topoisomerase II/histidine kinase"/>
    <property type="match status" value="1"/>
</dbReference>
<comment type="caution">
    <text evidence="12">The sequence shown here is derived from an EMBL/GenBank/DDBJ whole genome shotgun (WGS) entry which is preliminary data.</text>
</comment>
<dbReference type="InterPro" id="IPR029016">
    <property type="entry name" value="GAF-like_dom_sf"/>
</dbReference>
<feature type="domain" description="Histidine kinase/HSP90-like ATPase" evidence="10">
    <location>
        <begin position="351"/>
        <end position="451"/>
    </location>
</feature>
<gene>
    <name evidence="12" type="ORF">CSW57_13890</name>
</gene>
<dbReference type="Pfam" id="PF02518">
    <property type="entry name" value="HATPase_c"/>
    <property type="match status" value="1"/>
</dbReference>
<keyword evidence="5" id="KW-0547">Nucleotide-binding</keyword>
<dbReference type="GO" id="GO:0046983">
    <property type="term" value="F:protein dimerization activity"/>
    <property type="evidence" value="ECO:0007669"/>
    <property type="project" value="InterPro"/>
</dbReference>
<dbReference type="AlphaFoldDB" id="A0A2G3PQB3"/>
<dbReference type="GO" id="GO:0000155">
    <property type="term" value="F:phosphorelay sensor kinase activity"/>
    <property type="evidence" value="ECO:0007669"/>
    <property type="project" value="InterPro"/>
</dbReference>
<evidence type="ECO:0000256" key="9">
    <source>
        <dbReference type="SAM" id="Coils"/>
    </source>
</evidence>
<evidence type="ECO:0000259" key="11">
    <source>
        <dbReference type="Pfam" id="PF07730"/>
    </source>
</evidence>
<dbReference type="CDD" id="cd16917">
    <property type="entry name" value="HATPase_UhpB-NarQ-NarX-like"/>
    <property type="match status" value="1"/>
</dbReference>
<dbReference type="PANTHER" id="PTHR24421">
    <property type="entry name" value="NITRATE/NITRITE SENSOR PROTEIN NARX-RELATED"/>
    <property type="match status" value="1"/>
</dbReference>
<dbReference type="InterPro" id="IPR050482">
    <property type="entry name" value="Sensor_HK_TwoCompSys"/>
</dbReference>
<accession>A0A2G3PQB3</accession>
<keyword evidence="3" id="KW-0597">Phosphoprotein</keyword>
<name>A0A2G3PQB3_WILMA</name>
<feature type="domain" description="Signal transduction histidine kinase subgroup 3 dimerisation and phosphoacceptor" evidence="11">
    <location>
        <begin position="246"/>
        <end position="307"/>
    </location>
</feature>
<proteinExistence type="predicted"/>
<dbReference type="Gene3D" id="1.20.5.1930">
    <property type="match status" value="1"/>
</dbReference>
<reference evidence="12 13" key="1">
    <citation type="submission" date="2017-10" db="EMBL/GenBank/DDBJ databases">
        <title>The draft genome sequence of Williamsia sp. BULT 1.1 isolated from the semi-arid grassland soils from South Africa.</title>
        <authorList>
            <person name="Kabwe M.H."/>
            <person name="Govender N."/>
            <person name="Mutseka Lunga P."/>
            <person name="Vikram S."/>
            <person name="Makhalanyane T.P."/>
        </authorList>
    </citation>
    <scope>NUCLEOTIDE SEQUENCE [LARGE SCALE GENOMIC DNA]</scope>
    <source>
        <strain evidence="12 13">BULT 1.1</strain>
    </source>
</reference>
<evidence type="ECO:0000256" key="2">
    <source>
        <dbReference type="ARBA" id="ARBA00012438"/>
    </source>
</evidence>
<dbReference type="Pfam" id="PF07730">
    <property type="entry name" value="HisKA_3"/>
    <property type="match status" value="1"/>
</dbReference>
<dbReference type="EC" id="2.7.13.3" evidence="2"/>
<evidence type="ECO:0000313" key="12">
    <source>
        <dbReference type="EMBL" id="PHV67272.1"/>
    </source>
</evidence>
<evidence type="ECO:0000256" key="3">
    <source>
        <dbReference type="ARBA" id="ARBA00022553"/>
    </source>
</evidence>
<dbReference type="PANTHER" id="PTHR24421:SF10">
    <property type="entry name" value="NITRATE_NITRITE SENSOR PROTEIN NARQ"/>
    <property type="match status" value="1"/>
</dbReference>
<dbReference type="GO" id="GO:0016020">
    <property type="term" value="C:membrane"/>
    <property type="evidence" value="ECO:0007669"/>
    <property type="project" value="InterPro"/>
</dbReference>
<sequence length="456" mass="49925">MTGRPSSPGPGDLESLVGLRSVKGSHYAQFRGVEQRLTRVVGALERISRALVRTAEGPETLVLSVLDAAREHLGAQWVLFALSDGRLERTGPRHLMMDADGDVYAFEGAGSAGKPVGLPDEVLNRLNDLLRGQMTRLSRPVIEAHHIHVPVELNGEVVGGLSAWISQTHTIDPTDVVVLRILAGQATVALLNAALFEESRHLLVRAEQAYEESRRHAARLAERNAELERTQRELSAAMRQEVLNTERARIARELHDSVAQSVLSAGVQIEVCRIDADPAIADRLAVAGKLTKDAVEQVRSVIYTLNHAPSDRAGDLAAILDELCSMHMPDDLRTDVRVIGRQRDLPHDVQHAILRIAGEALFNTAVHAQATNARVVLLYSESDVRLTVDDDGSGDPEYMRRVMRAATVGDLAGRHHGLANMRSRAAELSGDLRIRRSRLGGVRIVVEIPTTDRVDR</sequence>
<keyword evidence="9" id="KW-0175">Coiled coil</keyword>
<dbReference type="EMBL" id="PEBD01000008">
    <property type="protein sequence ID" value="PHV67272.1"/>
    <property type="molecule type" value="Genomic_DNA"/>
</dbReference>
<dbReference type="InterPro" id="IPR036890">
    <property type="entry name" value="HATPase_C_sf"/>
</dbReference>
<evidence type="ECO:0000313" key="13">
    <source>
        <dbReference type="Proteomes" id="UP000225108"/>
    </source>
</evidence>
<dbReference type="GO" id="GO:0005524">
    <property type="term" value="F:ATP binding"/>
    <property type="evidence" value="ECO:0007669"/>
    <property type="project" value="UniProtKB-KW"/>
</dbReference>
<dbReference type="NCBIfam" id="NF047786">
    <property type="entry name" value="his_kin_MadS"/>
    <property type="match status" value="1"/>
</dbReference>
<keyword evidence="8" id="KW-0902">Two-component regulatory system</keyword>
<evidence type="ECO:0000256" key="4">
    <source>
        <dbReference type="ARBA" id="ARBA00022679"/>
    </source>
</evidence>
<evidence type="ECO:0000259" key="10">
    <source>
        <dbReference type="Pfam" id="PF02518"/>
    </source>
</evidence>
<comment type="catalytic activity">
    <reaction evidence="1">
        <text>ATP + protein L-histidine = ADP + protein N-phospho-L-histidine.</text>
        <dbReference type="EC" id="2.7.13.3"/>
    </reaction>
</comment>
<organism evidence="12 13">
    <name type="scientific">Williamsia marianensis</name>
    <dbReference type="NCBI Taxonomy" id="85044"/>
    <lineage>
        <taxon>Bacteria</taxon>
        <taxon>Bacillati</taxon>
        <taxon>Actinomycetota</taxon>
        <taxon>Actinomycetes</taxon>
        <taxon>Mycobacteriales</taxon>
        <taxon>Nocardiaceae</taxon>
        <taxon>Williamsia</taxon>
    </lineage>
</organism>